<feature type="region of interest" description="Disordered" evidence="16">
    <location>
        <begin position="491"/>
        <end position="528"/>
    </location>
</feature>
<evidence type="ECO:0000256" key="16">
    <source>
        <dbReference type="SAM" id="MobiDB-lite"/>
    </source>
</evidence>
<reference evidence="19 20" key="1">
    <citation type="submission" date="2023-03" db="EMBL/GenBank/DDBJ databases">
        <title>Mating type loci evolution in Malassezia.</title>
        <authorList>
            <person name="Coelho M.A."/>
        </authorList>
    </citation>
    <scope>NUCLEOTIDE SEQUENCE [LARGE SCALE GENOMIC DNA]</scope>
    <source>
        <strain evidence="19 20">CBS 9725</strain>
    </source>
</reference>
<dbReference type="Gene3D" id="1.20.58.1280">
    <property type="entry name" value="DNA repair protein Rev1, C-terminal domain"/>
    <property type="match status" value="1"/>
</dbReference>
<evidence type="ECO:0000256" key="14">
    <source>
        <dbReference type="ARBA" id="ARBA00058985"/>
    </source>
</evidence>
<feature type="compositionally biased region" description="Basic and acidic residues" evidence="16">
    <location>
        <begin position="301"/>
        <end position="313"/>
    </location>
</feature>
<dbReference type="GO" id="GO:0005634">
    <property type="term" value="C:nucleus"/>
    <property type="evidence" value="ECO:0007669"/>
    <property type="project" value="UniProtKB-SubCell"/>
</dbReference>
<evidence type="ECO:0000256" key="4">
    <source>
        <dbReference type="ARBA" id="ARBA00020399"/>
    </source>
</evidence>
<evidence type="ECO:0000313" key="20">
    <source>
        <dbReference type="Proteomes" id="UP001219567"/>
    </source>
</evidence>
<keyword evidence="7" id="KW-0548">Nucleotidyltransferase</keyword>
<keyword evidence="9" id="KW-0227">DNA damage</keyword>
<feature type="region of interest" description="Disordered" evidence="16">
    <location>
        <begin position="1300"/>
        <end position="1323"/>
    </location>
</feature>
<feature type="region of interest" description="Disordered" evidence="16">
    <location>
        <begin position="45"/>
        <end position="92"/>
    </location>
</feature>
<gene>
    <name evidence="19" type="primary">REV1</name>
    <name evidence="19" type="ORF">MYAM1_003788</name>
</gene>
<keyword evidence="8" id="KW-0479">Metal-binding</keyword>
<dbReference type="InterPro" id="IPR001357">
    <property type="entry name" value="BRCT_dom"/>
</dbReference>
<dbReference type="SUPFAM" id="SSF52113">
    <property type="entry name" value="BRCT domain"/>
    <property type="match status" value="1"/>
</dbReference>
<dbReference type="EMBL" id="CP119949">
    <property type="protein sequence ID" value="WFD01028.1"/>
    <property type="molecule type" value="Genomic_DNA"/>
</dbReference>
<evidence type="ECO:0000256" key="5">
    <source>
        <dbReference type="ARBA" id="ARBA00022634"/>
    </source>
</evidence>
<evidence type="ECO:0000256" key="9">
    <source>
        <dbReference type="ARBA" id="ARBA00022763"/>
    </source>
</evidence>
<dbReference type="PROSITE" id="PS50173">
    <property type="entry name" value="UMUC"/>
    <property type="match status" value="1"/>
</dbReference>
<protein>
    <recommendedName>
        <fullName evidence="4">DNA repair protein REV1</fullName>
    </recommendedName>
    <alternativeName>
        <fullName evidence="15">Reversionless protein 1</fullName>
    </alternativeName>
</protein>
<feature type="domain" description="UmuC" evidence="18">
    <location>
        <begin position="634"/>
        <end position="844"/>
    </location>
</feature>
<evidence type="ECO:0000256" key="15">
    <source>
        <dbReference type="ARBA" id="ARBA00081902"/>
    </source>
</evidence>
<dbReference type="InterPro" id="IPR031991">
    <property type="entry name" value="Rev1_C"/>
</dbReference>
<dbReference type="SUPFAM" id="SSF100879">
    <property type="entry name" value="Lesion bypass DNA polymerase (Y-family), little finger domain"/>
    <property type="match status" value="1"/>
</dbReference>
<dbReference type="InterPro" id="IPR053848">
    <property type="entry name" value="IMS_HHH_1"/>
</dbReference>
<evidence type="ECO:0000256" key="1">
    <source>
        <dbReference type="ARBA" id="ARBA00001946"/>
    </source>
</evidence>
<dbReference type="Pfam" id="PF14377">
    <property type="entry name" value="UBM"/>
    <property type="match status" value="2"/>
</dbReference>
<name>A0AAJ5YWF3_9BASI</name>
<accession>A0AAJ5YWF3</accession>
<keyword evidence="5" id="KW-0237">DNA synthesis</keyword>
<evidence type="ECO:0000256" key="7">
    <source>
        <dbReference type="ARBA" id="ARBA00022695"/>
    </source>
</evidence>
<dbReference type="Pfam" id="PF21999">
    <property type="entry name" value="IMS_HHH_1"/>
    <property type="match status" value="1"/>
</dbReference>
<keyword evidence="6 19" id="KW-0808">Transferase</keyword>
<dbReference type="Gene3D" id="3.40.1170.60">
    <property type="match status" value="1"/>
</dbReference>
<comment type="subcellular location">
    <subcellularLocation>
        <location evidence="2">Nucleus</location>
    </subcellularLocation>
</comment>
<feature type="domain" description="BRCT" evidence="17">
    <location>
        <begin position="154"/>
        <end position="242"/>
    </location>
</feature>
<keyword evidence="11" id="KW-0238">DNA-binding</keyword>
<dbReference type="InterPro" id="IPR001126">
    <property type="entry name" value="UmuC"/>
</dbReference>
<evidence type="ECO:0000256" key="11">
    <source>
        <dbReference type="ARBA" id="ARBA00023125"/>
    </source>
</evidence>
<feature type="region of interest" description="Disordered" evidence="16">
    <location>
        <begin position="1044"/>
        <end position="1097"/>
    </location>
</feature>
<feature type="region of interest" description="Disordered" evidence="16">
    <location>
        <begin position="1195"/>
        <end position="1271"/>
    </location>
</feature>
<keyword evidence="20" id="KW-1185">Reference proteome</keyword>
<organism evidence="19 20">
    <name type="scientific">Malassezia yamatoensis</name>
    <dbReference type="NCBI Taxonomy" id="253288"/>
    <lineage>
        <taxon>Eukaryota</taxon>
        <taxon>Fungi</taxon>
        <taxon>Dikarya</taxon>
        <taxon>Basidiomycota</taxon>
        <taxon>Ustilaginomycotina</taxon>
        <taxon>Malasseziomycetes</taxon>
        <taxon>Malasseziales</taxon>
        <taxon>Malasseziaceae</taxon>
        <taxon>Malassezia</taxon>
    </lineage>
</organism>
<dbReference type="CDD" id="cd17719">
    <property type="entry name" value="BRCT_Rev1"/>
    <property type="match status" value="1"/>
</dbReference>
<dbReference type="Pfam" id="PF16727">
    <property type="entry name" value="REV1_C"/>
    <property type="match status" value="1"/>
</dbReference>
<evidence type="ECO:0000256" key="8">
    <source>
        <dbReference type="ARBA" id="ARBA00022723"/>
    </source>
</evidence>
<feature type="region of interest" description="Disordered" evidence="16">
    <location>
        <begin position="399"/>
        <end position="418"/>
    </location>
</feature>
<dbReference type="GO" id="GO:0017125">
    <property type="term" value="F:deoxycytidyl transferase activity"/>
    <property type="evidence" value="ECO:0007669"/>
    <property type="project" value="TreeGrafter"/>
</dbReference>
<dbReference type="FunFam" id="3.30.1490.100:FF:000001">
    <property type="entry name" value="DNA repair protein REV1"/>
    <property type="match status" value="1"/>
</dbReference>
<dbReference type="PANTHER" id="PTHR45990:SF1">
    <property type="entry name" value="DNA REPAIR PROTEIN REV1"/>
    <property type="match status" value="1"/>
</dbReference>
<dbReference type="Gene3D" id="3.30.1490.100">
    <property type="entry name" value="DNA polymerase, Y-family, little finger domain"/>
    <property type="match status" value="1"/>
</dbReference>
<feature type="compositionally biased region" description="Basic and acidic residues" evidence="16">
    <location>
        <begin position="1313"/>
        <end position="1323"/>
    </location>
</feature>
<dbReference type="SUPFAM" id="SSF56672">
    <property type="entry name" value="DNA/RNA polymerases"/>
    <property type="match status" value="1"/>
</dbReference>
<evidence type="ECO:0000259" key="17">
    <source>
        <dbReference type="PROSITE" id="PS50172"/>
    </source>
</evidence>
<dbReference type="Gene3D" id="6.10.250.1490">
    <property type="match status" value="1"/>
</dbReference>
<evidence type="ECO:0000256" key="2">
    <source>
        <dbReference type="ARBA" id="ARBA00004123"/>
    </source>
</evidence>
<feature type="compositionally biased region" description="Polar residues" evidence="16">
    <location>
        <begin position="1261"/>
        <end position="1270"/>
    </location>
</feature>
<feature type="compositionally biased region" description="Low complexity" evidence="16">
    <location>
        <begin position="513"/>
        <end position="522"/>
    </location>
</feature>
<dbReference type="Gene3D" id="3.40.50.10190">
    <property type="entry name" value="BRCT domain"/>
    <property type="match status" value="1"/>
</dbReference>
<comment type="function">
    <text evidence="14">Deoxycytidyl transferase involved in DNA repair. Transfers a dCMP residue from dCTP to the 3'-end of a DNA primer in a template-dependent reaction. May assist in the first step in the bypass of abasic lesions by the insertion of a nucleotide opposite the lesion. Required for normal induction of mutations by physical and chemical agents. Involved in mitochondrial DNA mutagenesis.</text>
</comment>
<dbReference type="GO" id="GO:0006281">
    <property type="term" value="P:DNA repair"/>
    <property type="evidence" value="ECO:0007669"/>
    <property type="project" value="UniProtKB-KW"/>
</dbReference>
<dbReference type="GO" id="GO:0042276">
    <property type="term" value="P:error-prone translesion synthesis"/>
    <property type="evidence" value="ECO:0007669"/>
    <property type="project" value="TreeGrafter"/>
</dbReference>
<evidence type="ECO:0000256" key="3">
    <source>
        <dbReference type="ARBA" id="ARBA00010945"/>
    </source>
</evidence>
<dbReference type="Gene3D" id="1.10.150.20">
    <property type="entry name" value="5' to 3' exonuclease, C-terminal subdomain"/>
    <property type="match status" value="1"/>
</dbReference>
<dbReference type="Pfam" id="PF00533">
    <property type="entry name" value="BRCT"/>
    <property type="match status" value="1"/>
</dbReference>
<evidence type="ECO:0000256" key="12">
    <source>
        <dbReference type="ARBA" id="ARBA00023204"/>
    </source>
</evidence>
<dbReference type="InterPro" id="IPR025527">
    <property type="entry name" value="HUWE1/Rev1_UBM"/>
</dbReference>
<evidence type="ECO:0000259" key="18">
    <source>
        <dbReference type="PROSITE" id="PS50173"/>
    </source>
</evidence>
<dbReference type="Proteomes" id="UP001219567">
    <property type="component" value="Chromosome 7"/>
</dbReference>
<evidence type="ECO:0000313" key="19">
    <source>
        <dbReference type="EMBL" id="WFD01028.1"/>
    </source>
</evidence>
<dbReference type="FunFam" id="3.40.50.10190:FF:000011">
    <property type="entry name" value="DNA repair protein REV1"/>
    <property type="match status" value="1"/>
</dbReference>
<dbReference type="GO" id="GO:0046872">
    <property type="term" value="F:metal ion binding"/>
    <property type="evidence" value="ECO:0007669"/>
    <property type="project" value="UniProtKB-KW"/>
</dbReference>
<dbReference type="InterPro" id="IPR036420">
    <property type="entry name" value="BRCT_dom_sf"/>
</dbReference>
<dbReference type="GO" id="GO:0003887">
    <property type="term" value="F:DNA-directed DNA polymerase activity"/>
    <property type="evidence" value="ECO:0007669"/>
    <property type="project" value="InterPro"/>
</dbReference>
<sequence>MHQASQDSLNWSSDDSAFLEALANVQTPNASASSSQNGALQSLISSQLSSRSQDRVLGAQTTSTYSRCEPQKDANRIRSSPTSTDVPSSPPFNTTCDAKTHALQMTLPPSPTRQRPAYLDQDTYRAIGFGDWSTFIRNKRRKLKLQEHDLAPELKSDALKGCVIYINGRTDPPYAELRLLIALNGGEHMPYLDQKRPCTHIVASRLTPKKTEEFRKYRVVLPAWIVDSCERGVRADWTRYRCPDTISTTTLPLFANVRPADDSKRSKDHEAFRSSSFLPSTSWRDQSRVLPCQTPTMPDNQSRKSPVEARKPESLPNSATESSPLSKGGHGVLASDVTSTDAVQQLEHDPSQHTKCRSPESKNVSGKAKGKQRETDSYSERNSGSYLPMQAEPTELTHLPTNPLISIPEQTHHSQTDDELVEKLPTPTAFVDYVSQGWSSGTNVNELHLDSFDQESLDKSSQPAPCTTAERHGPAAISRFDADYDGSSFLTDWPALSSPTPPSPGRRSESNRNRSASFSNTSIPQHDTLAMADDVSAPAAEIKDNMHTSDANTLPCNLPTTLQRRSDPSALLLDASWRAQHTAVSAGFVEGFYSASRLHHLSTWKENLQELVSEAVLQSGRSVEPVEVQGARSILHVDFDCFFVTVGLRQFPNLKDKPVAVAHTVGEANISSTSEIASCNYVARTYGVRNGMSLGHARQLCKDIHMIPYTFDAYYRVSLQFYTILLAIADTLQVVSVDEALIDISHIIKQLQNKAVPDLPYDFSQRFKQQQDHQRDPLRAFAQALRQIIRQETDCEVSIGIGANILQARLATRQAKPCGVFHLTPEQLPGFLAELDIGDLWGVGYSLCERFASWLGTRNLGEILSRTSLEQLVKHFGPKLGRSLYDKMLGHDTDRLQSTRVRQTIGAHINWGVRLSTQAELHSFVSRVCDEVARRASRLRTIATHVAIQIMERAPDAPVEAPKFLGHGKCITHHRSDRMRATNDSYAIFHVVWAMVLKLKVPAHEVRGLAVSLGKLAPMGTEYEQPRLPWALPARRPDCQLAMDESDAKKQAEASYAKQPTSLQHPPVLPESATSEAAYDAHNSHPSHEATLPPPSFQIPSASQLDVNALEFLPTNMRERIVSAMKVRNVQLPTPSLQQVANQLGFDADVLAQLPINVRQEVLGEVLRGESKLEEAIVPNPLPGSEADLAPRSSWVEQHAAVSSPMTPRRRAGFGQRTPVSTPRKSRTPRSGRSSGSSRKSGQVRISEYLSPQKAQHLHNDVSTGVSTSTKKIEQDAEVFQDVDTDIRLSGDAVFRAAKEALQRRSSSPIPTHPDENRNADQKRKDLAKSLMATSDLNENYLDTQPCSSTTHDAPGIASQTLRSMSIDIEVFRSLPASVQAEVYAEHLRSTEQRSKLRRKQDRIPDRTTAAWRRHAAEAAVLHEAKIRLDAATYSSDDPVIQASRQCVGDAPGPDVRASLVEVHETTSRAPLHADLPLNAFRHQISEWIRVCGQSAPRIQDVDTLEKVLMECVAPKDLNRFPRLCIVQGVLRWWNFSLQYNAPQEWYEAYDRVLKTVRSAIQQKHHSLLVL</sequence>
<dbReference type="Pfam" id="PF11799">
    <property type="entry name" value="IMS_C"/>
    <property type="match status" value="1"/>
</dbReference>
<dbReference type="InterPro" id="IPR038401">
    <property type="entry name" value="Rev1_C_sf"/>
</dbReference>
<feature type="compositionally biased region" description="Basic and acidic residues" evidence="16">
    <location>
        <begin position="346"/>
        <end position="360"/>
    </location>
</feature>
<dbReference type="InterPro" id="IPR043128">
    <property type="entry name" value="Rev_trsase/Diguanyl_cyclase"/>
</dbReference>
<feature type="compositionally biased region" description="Polar residues" evidence="16">
    <location>
        <begin position="315"/>
        <end position="325"/>
    </location>
</feature>
<dbReference type="PROSITE" id="PS50172">
    <property type="entry name" value="BRCT"/>
    <property type="match status" value="1"/>
</dbReference>
<dbReference type="InterPro" id="IPR043502">
    <property type="entry name" value="DNA/RNA_pol_sf"/>
</dbReference>
<evidence type="ECO:0000256" key="13">
    <source>
        <dbReference type="ARBA" id="ARBA00023242"/>
    </source>
</evidence>
<dbReference type="GO" id="GO:0070987">
    <property type="term" value="P:error-free translesion synthesis"/>
    <property type="evidence" value="ECO:0007669"/>
    <property type="project" value="TreeGrafter"/>
</dbReference>
<dbReference type="PANTHER" id="PTHR45990">
    <property type="entry name" value="DNA REPAIR PROTEIN REV1"/>
    <property type="match status" value="1"/>
</dbReference>
<keyword evidence="12" id="KW-0234">DNA repair</keyword>
<feature type="region of interest" description="Disordered" evidence="16">
    <location>
        <begin position="284"/>
        <end position="388"/>
    </location>
</feature>
<feature type="compositionally biased region" description="Low complexity" evidence="16">
    <location>
        <begin position="1231"/>
        <end position="1241"/>
    </location>
</feature>
<feature type="region of interest" description="Disordered" evidence="16">
    <location>
        <begin position="453"/>
        <end position="474"/>
    </location>
</feature>
<dbReference type="InterPro" id="IPR017961">
    <property type="entry name" value="DNA_pol_Y-fam_little_finger"/>
</dbReference>
<proteinExistence type="inferred from homology"/>
<dbReference type="InterPro" id="IPR036775">
    <property type="entry name" value="DNA_pol_Y-fam_lit_finger_sf"/>
</dbReference>
<evidence type="ECO:0000256" key="6">
    <source>
        <dbReference type="ARBA" id="ARBA00022679"/>
    </source>
</evidence>
<keyword evidence="13" id="KW-0539">Nucleus</keyword>
<comment type="similarity">
    <text evidence="3">Belongs to the DNA polymerase type-Y family.</text>
</comment>
<dbReference type="Gene3D" id="3.30.70.270">
    <property type="match status" value="1"/>
</dbReference>
<dbReference type="GO" id="GO:0003684">
    <property type="term" value="F:damaged DNA binding"/>
    <property type="evidence" value="ECO:0007669"/>
    <property type="project" value="InterPro"/>
</dbReference>
<evidence type="ECO:0000256" key="10">
    <source>
        <dbReference type="ARBA" id="ARBA00022842"/>
    </source>
</evidence>
<dbReference type="SMART" id="SM00292">
    <property type="entry name" value="BRCT"/>
    <property type="match status" value="1"/>
</dbReference>
<dbReference type="Pfam" id="PF00817">
    <property type="entry name" value="IMS"/>
    <property type="match status" value="1"/>
</dbReference>
<comment type="cofactor">
    <cofactor evidence="1">
        <name>Mg(2+)</name>
        <dbReference type="ChEBI" id="CHEBI:18420"/>
    </cofactor>
</comment>
<keyword evidence="10" id="KW-0460">Magnesium</keyword>